<reference evidence="3 4" key="1">
    <citation type="submission" date="2024-04" db="EMBL/GenBank/DDBJ databases">
        <title>Tritrichomonas musculus Genome.</title>
        <authorList>
            <person name="Alves-Ferreira E."/>
            <person name="Grigg M."/>
            <person name="Lorenzi H."/>
            <person name="Galac M."/>
        </authorList>
    </citation>
    <scope>NUCLEOTIDE SEQUENCE [LARGE SCALE GENOMIC DNA]</scope>
    <source>
        <strain evidence="3 4">EAF2021</strain>
    </source>
</reference>
<dbReference type="SMART" id="SM00248">
    <property type="entry name" value="ANK"/>
    <property type="match status" value="5"/>
</dbReference>
<evidence type="ECO:0000313" key="3">
    <source>
        <dbReference type="EMBL" id="KAK8887527.1"/>
    </source>
</evidence>
<sequence length="640" mass="74472">MLHLIRRNINDNVSEEESEEEEEEFTEDSTFTLIINGFNYRYNKKRISSSSALIADQISKDETINSYSIEVKDAELYSYLLPKLFGKKKIQIDNCNFQFLLEISTQLQCKSLQMRAEDYRYNIQYLKESKEFRDLIQFEKMIFSINETNVDEIVVNVENYLKNSEEKNCFALARSLYFASIAHPDLITVYFEFMTKLESLEIFIFNEYKKFPLKAFKRSKSPSLYLETCNEVSYILLKLLEFDVIEEDEIKNLNVNLPKVFSHLIDPDWLEFLHENEVYVSYFKEHFDELTKDNFKLHKKLALEGIDPNPIVEIIMNDDFDQFQRISSETKFDLRQEIKFTCYCKSSFLKLNSLIEIAAFFSSVKIFKFLLSNEVNCSKNLAECAVAGGNFEIIHICEDINCDFNETLPVAIRFHQNDLFVYLVESKNLLKLSKINELYETCVRYGNYPIIKELIKYGAAPSLLVNEAICFRQDDVAKIIVNLHGIDLNVTDKETKASPLHFSCRRKMVDIVKILVGHDDVDVNKAASFRTRPIHSACRSKSLEVVNLLLNRKDIDLNDCTTKPPNKNHDLSPIQTAARHGHIGIVKMLVAHPSCDINYTNFVLKKKFFFVSKKKNLNGVSKKFFCLFRNPSLCLLFSIC</sequence>
<accession>A0ABR2K8R7</accession>
<proteinExistence type="predicted"/>
<dbReference type="PANTHER" id="PTHR24159">
    <property type="match status" value="1"/>
</dbReference>
<feature type="domain" description="DUF3447" evidence="2">
    <location>
        <begin position="376"/>
        <end position="448"/>
    </location>
</feature>
<comment type="caution">
    <text evidence="3">The sequence shown here is derived from an EMBL/GenBank/DDBJ whole genome shotgun (WGS) entry which is preliminary data.</text>
</comment>
<dbReference type="Pfam" id="PF12796">
    <property type="entry name" value="Ank_2"/>
    <property type="match status" value="1"/>
</dbReference>
<dbReference type="Pfam" id="PF11929">
    <property type="entry name" value="DUF3447"/>
    <property type="match status" value="1"/>
</dbReference>
<dbReference type="Proteomes" id="UP001470230">
    <property type="component" value="Unassembled WGS sequence"/>
</dbReference>
<dbReference type="PANTHER" id="PTHR24159:SF5">
    <property type="entry name" value="ANK_REP_REGION DOMAIN-CONTAINING PROTEIN"/>
    <property type="match status" value="1"/>
</dbReference>
<protein>
    <recommendedName>
        <fullName evidence="2">DUF3447 domain-containing protein</fullName>
    </recommendedName>
</protein>
<evidence type="ECO:0000256" key="1">
    <source>
        <dbReference type="SAM" id="MobiDB-lite"/>
    </source>
</evidence>
<keyword evidence="4" id="KW-1185">Reference proteome</keyword>
<dbReference type="Gene3D" id="1.25.40.20">
    <property type="entry name" value="Ankyrin repeat-containing domain"/>
    <property type="match status" value="1"/>
</dbReference>
<evidence type="ECO:0000313" key="4">
    <source>
        <dbReference type="Proteomes" id="UP001470230"/>
    </source>
</evidence>
<dbReference type="InterPro" id="IPR002110">
    <property type="entry name" value="Ankyrin_rpt"/>
</dbReference>
<organism evidence="3 4">
    <name type="scientific">Tritrichomonas musculus</name>
    <dbReference type="NCBI Taxonomy" id="1915356"/>
    <lineage>
        <taxon>Eukaryota</taxon>
        <taxon>Metamonada</taxon>
        <taxon>Parabasalia</taxon>
        <taxon>Tritrichomonadida</taxon>
        <taxon>Tritrichomonadidae</taxon>
        <taxon>Tritrichomonas</taxon>
    </lineage>
</organism>
<gene>
    <name evidence="3" type="ORF">M9Y10_038576</name>
</gene>
<dbReference type="EMBL" id="JAPFFF010000006">
    <property type="protein sequence ID" value="KAK8887527.1"/>
    <property type="molecule type" value="Genomic_DNA"/>
</dbReference>
<dbReference type="SUPFAM" id="SSF48403">
    <property type="entry name" value="Ankyrin repeat"/>
    <property type="match status" value="1"/>
</dbReference>
<feature type="compositionally biased region" description="Acidic residues" evidence="1">
    <location>
        <begin position="13"/>
        <end position="23"/>
    </location>
</feature>
<feature type="region of interest" description="Disordered" evidence="1">
    <location>
        <begin position="1"/>
        <end position="23"/>
    </location>
</feature>
<name>A0ABR2K8R7_9EUKA</name>
<evidence type="ECO:0000259" key="2">
    <source>
        <dbReference type="Pfam" id="PF11929"/>
    </source>
</evidence>
<dbReference type="InterPro" id="IPR036770">
    <property type="entry name" value="Ankyrin_rpt-contain_sf"/>
</dbReference>
<dbReference type="Pfam" id="PF00023">
    <property type="entry name" value="Ank"/>
    <property type="match status" value="1"/>
</dbReference>
<dbReference type="InterPro" id="IPR020683">
    <property type="entry name" value="DUF3447"/>
</dbReference>